<feature type="compositionally biased region" description="Basic residues" evidence="7">
    <location>
        <begin position="72"/>
        <end position="81"/>
    </location>
</feature>
<protein>
    <recommendedName>
        <fullName evidence="8">BHLH domain-containing protein</fullName>
    </recommendedName>
</protein>
<keyword evidence="2" id="KW-0805">Transcription regulation</keyword>
<dbReference type="Pfam" id="PF00010">
    <property type="entry name" value="HLH"/>
    <property type="match status" value="1"/>
</dbReference>
<dbReference type="EMBL" id="CACVBM020001151">
    <property type="protein sequence ID" value="CAA7034705.1"/>
    <property type="molecule type" value="Genomic_DNA"/>
</dbReference>
<dbReference type="Gene3D" id="4.10.280.10">
    <property type="entry name" value="Helix-loop-helix DNA-binding domain"/>
    <property type="match status" value="1"/>
</dbReference>
<dbReference type="GO" id="GO:0000981">
    <property type="term" value="F:DNA-binding transcription factor activity, RNA polymerase II-specific"/>
    <property type="evidence" value="ECO:0007669"/>
    <property type="project" value="TreeGrafter"/>
</dbReference>
<dbReference type="SUPFAM" id="SSF47459">
    <property type="entry name" value="HLH, helix-loop-helix DNA-binding domain"/>
    <property type="match status" value="1"/>
</dbReference>
<dbReference type="PANTHER" id="PTHR11969:SF89">
    <property type="entry name" value="TRANSCRIPTION FACTOR BHLH99"/>
    <property type="match status" value="1"/>
</dbReference>
<feature type="domain" description="BHLH" evidence="8">
    <location>
        <begin position="90"/>
        <end position="141"/>
    </location>
</feature>
<keyword evidence="4" id="KW-0804">Transcription</keyword>
<accession>A0A6D2J4L8</accession>
<keyword evidence="5" id="KW-0539">Nucleus</keyword>
<comment type="caution">
    <text evidence="9">The sequence shown here is derived from an EMBL/GenBank/DDBJ whole genome shotgun (WGS) entry which is preliminary data.</text>
</comment>
<name>A0A6D2J4L8_9BRAS</name>
<keyword evidence="3" id="KW-0238">DNA-binding</keyword>
<evidence type="ECO:0000256" key="4">
    <source>
        <dbReference type="ARBA" id="ARBA00023163"/>
    </source>
</evidence>
<keyword evidence="10" id="KW-1185">Reference proteome</keyword>
<dbReference type="InterPro" id="IPR045865">
    <property type="entry name" value="ACT-like_dom_sf"/>
</dbReference>
<evidence type="ECO:0000313" key="9">
    <source>
        <dbReference type="EMBL" id="CAA7034705.1"/>
    </source>
</evidence>
<comment type="subcellular location">
    <subcellularLocation>
        <location evidence="1">Nucleus</location>
    </subcellularLocation>
</comment>
<feature type="compositionally biased region" description="Basic and acidic residues" evidence="7">
    <location>
        <begin position="53"/>
        <end position="71"/>
    </location>
</feature>
<evidence type="ECO:0000256" key="2">
    <source>
        <dbReference type="ARBA" id="ARBA00023015"/>
    </source>
</evidence>
<dbReference type="InterPro" id="IPR011598">
    <property type="entry name" value="bHLH_dom"/>
</dbReference>
<feature type="region of interest" description="Disordered" evidence="7">
    <location>
        <begin position="52"/>
        <end position="89"/>
    </location>
</feature>
<evidence type="ECO:0000256" key="1">
    <source>
        <dbReference type="ARBA" id="ARBA00004123"/>
    </source>
</evidence>
<proteinExistence type="predicted"/>
<dbReference type="SUPFAM" id="SSF55021">
    <property type="entry name" value="ACT-like"/>
    <property type="match status" value="1"/>
</dbReference>
<evidence type="ECO:0000256" key="7">
    <source>
        <dbReference type="SAM" id="MobiDB-lite"/>
    </source>
</evidence>
<dbReference type="PANTHER" id="PTHR11969">
    <property type="entry name" value="MAX DIMERIZATION, MAD"/>
    <property type="match status" value="1"/>
</dbReference>
<dbReference type="InterPro" id="IPR036638">
    <property type="entry name" value="HLH_DNA-bd_sf"/>
</dbReference>
<dbReference type="PROSITE" id="PS50888">
    <property type="entry name" value="BHLH"/>
    <property type="match status" value="1"/>
</dbReference>
<evidence type="ECO:0000259" key="8">
    <source>
        <dbReference type="PROSITE" id="PS50888"/>
    </source>
</evidence>
<gene>
    <name evidence="9" type="ORF">MERR_LOCUS21940</name>
</gene>
<evidence type="ECO:0000256" key="6">
    <source>
        <dbReference type="SAM" id="Coils"/>
    </source>
</evidence>
<dbReference type="SMART" id="SM00353">
    <property type="entry name" value="HLH"/>
    <property type="match status" value="1"/>
</dbReference>
<reference evidence="9" key="1">
    <citation type="submission" date="2020-01" db="EMBL/GenBank/DDBJ databases">
        <authorList>
            <person name="Mishra B."/>
        </authorList>
    </citation>
    <scope>NUCLEOTIDE SEQUENCE [LARGE SCALE GENOMIC DNA]</scope>
</reference>
<dbReference type="Proteomes" id="UP000467841">
    <property type="component" value="Unassembled WGS sequence"/>
</dbReference>
<keyword evidence="6" id="KW-0175">Coiled coil</keyword>
<sequence>MMFQQEYPLSYKFFDCFENAIVSGPGGLTSQLNPLSSSSSYSATPFCCTTADKQSHSTEKLARDGFGEEPPRKRRRRRTRSDKKIEERENQRMNHIAVERNRRKQMNHFLSTLKSMIPLSYSQRSDQASIVEGTINYLKKQEQLLQSLEAQLKSTDHNQSPNIFSDFFIFPQYSTITATSSSSENHCQHERLAQGAAVADVEVTMMEKHTNIKVLTKTRPRLLFKVISELYSLGLSTLHLNLTTSRGMSLFTLSVKVEQDCQLTTTVSEIADAVHDVVRRIQKVKDGN</sequence>
<evidence type="ECO:0000256" key="5">
    <source>
        <dbReference type="ARBA" id="ARBA00023242"/>
    </source>
</evidence>
<dbReference type="AlphaFoldDB" id="A0A6D2J4L8"/>
<dbReference type="GO" id="GO:0046983">
    <property type="term" value="F:protein dimerization activity"/>
    <property type="evidence" value="ECO:0007669"/>
    <property type="project" value="InterPro"/>
</dbReference>
<evidence type="ECO:0000256" key="3">
    <source>
        <dbReference type="ARBA" id="ARBA00023125"/>
    </source>
</evidence>
<organism evidence="9 10">
    <name type="scientific">Microthlaspi erraticum</name>
    <dbReference type="NCBI Taxonomy" id="1685480"/>
    <lineage>
        <taxon>Eukaryota</taxon>
        <taxon>Viridiplantae</taxon>
        <taxon>Streptophyta</taxon>
        <taxon>Embryophyta</taxon>
        <taxon>Tracheophyta</taxon>
        <taxon>Spermatophyta</taxon>
        <taxon>Magnoliopsida</taxon>
        <taxon>eudicotyledons</taxon>
        <taxon>Gunneridae</taxon>
        <taxon>Pentapetalae</taxon>
        <taxon>rosids</taxon>
        <taxon>malvids</taxon>
        <taxon>Brassicales</taxon>
        <taxon>Brassicaceae</taxon>
        <taxon>Coluteocarpeae</taxon>
        <taxon>Microthlaspi</taxon>
    </lineage>
</organism>
<dbReference type="GO" id="GO:0005634">
    <property type="term" value="C:nucleus"/>
    <property type="evidence" value="ECO:0007669"/>
    <property type="project" value="UniProtKB-SubCell"/>
</dbReference>
<dbReference type="OrthoDB" id="684567at2759"/>
<feature type="coiled-coil region" evidence="6">
    <location>
        <begin position="131"/>
        <end position="158"/>
    </location>
</feature>
<dbReference type="InterPro" id="IPR054502">
    <property type="entry name" value="bHLH-TF_ACT-like_plant"/>
</dbReference>
<evidence type="ECO:0000313" key="10">
    <source>
        <dbReference type="Proteomes" id="UP000467841"/>
    </source>
</evidence>
<dbReference type="GO" id="GO:0000978">
    <property type="term" value="F:RNA polymerase II cis-regulatory region sequence-specific DNA binding"/>
    <property type="evidence" value="ECO:0007669"/>
    <property type="project" value="TreeGrafter"/>
</dbReference>
<dbReference type="Pfam" id="PF22754">
    <property type="entry name" value="bHLH-TF_ACT-like_plant"/>
    <property type="match status" value="1"/>
</dbReference>